<accession>A0AAX2ID37</accession>
<sequence>MKIILLYLSVFAPVAKVYKSDENNYQTEEYSQENLLTDILVR</sequence>
<dbReference type="AlphaFoldDB" id="A0AAX2ID37"/>
<dbReference type="Proteomes" id="UP000249902">
    <property type="component" value="Unassembled WGS sequence"/>
</dbReference>
<evidence type="ECO:0000313" key="2">
    <source>
        <dbReference type="Proteomes" id="UP000249902"/>
    </source>
</evidence>
<reference evidence="1 2" key="1">
    <citation type="submission" date="2018-06" db="EMBL/GenBank/DDBJ databases">
        <authorList>
            <consortium name="Pathogen Informatics"/>
            <person name="Doyle S."/>
        </authorList>
    </citation>
    <scope>NUCLEOTIDE SEQUENCE [LARGE SCALE GENOMIC DNA]</scope>
    <source>
        <strain evidence="1 2">NCTC11653</strain>
    </source>
</reference>
<dbReference type="RefSeq" id="WP_002679800.1">
    <property type="nucleotide sequence ID" value="NZ_CAUQVU010000048.1"/>
</dbReference>
<name>A0AAX2ID37_CAPSP</name>
<dbReference type="EMBL" id="UAVP01000008">
    <property type="protein sequence ID" value="SQA75964.1"/>
    <property type="molecule type" value="Genomic_DNA"/>
</dbReference>
<comment type="caution">
    <text evidence="1">The sequence shown here is derived from an EMBL/GenBank/DDBJ whole genome shotgun (WGS) entry which is preliminary data.</text>
</comment>
<organism evidence="1 2">
    <name type="scientific">Capnocytophaga sputigena</name>
    <dbReference type="NCBI Taxonomy" id="1019"/>
    <lineage>
        <taxon>Bacteria</taxon>
        <taxon>Pseudomonadati</taxon>
        <taxon>Bacteroidota</taxon>
        <taxon>Flavobacteriia</taxon>
        <taxon>Flavobacteriales</taxon>
        <taxon>Flavobacteriaceae</taxon>
        <taxon>Capnocytophaga</taxon>
    </lineage>
</organism>
<evidence type="ECO:0000313" key="1">
    <source>
        <dbReference type="EMBL" id="SQA75964.1"/>
    </source>
</evidence>
<proteinExistence type="predicted"/>
<protein>
    <submittedName>
        <fullName evidence="1">Uncharacterized protein</fullName>
    </submittedName>
</protein>
<gene>
    <name evidence="1" type="ORF">NCTC11653_01877</name>
</gene>